<dbReference type="AlphaFoldDB" id="A0A2S2NIB6"/>
<evidence type="ECO:0000313" key="3">
    <source>
        <dbReference type="EMBL" id="MBY16920.1"/>
    </source>
</evidence>
<dbReference type="EMBL" id="GGMR01004301">
    <property type="protein sequence ID" value="MBY16920.1"/>
    <property type="molecule type" value="Transcribed_RNA"/>
</dbReference>
<gene>
    <name evidence="3" type="ORF">g.103692</name>
</gene>
<evidence type="ECO:0000259" key="1">
    <source>
        <dbReference type="Pfam" id="PF23659"/>
    </source>
</evidence>
<name>A0A2S2NIB6_SCHGA</name>
<dbReference type="PANTHER" id="PTHR31057">
    <property type="entry name" value="E3 UFM1-PROTEIN LIGASE 1"/>
    <property type="match status" value="1"/>
</dbReference>
<dbReference type="GO" id="GO:1990592">
    <property type="term" value="P:protein K69-linked ufmylation"/>
    <property type="evidence" value="ECO:0007669"/>
    <property type="project" value="TreeGrafter"/>
</dbReference>
<dbReference type="GO" id="GO:0034976">
    <property type="term" value="P:response to endoplasmic reticulum stress"/>
    <property type="evidence" value="ECO:0007669"/>
    <property type="project" value="TreeGrafter"/>
</dbReference>
<dbReference type="Pfam" id="PF25041">
    <property type="entry name" value="UFL1_C"/>
    <property type="match status" value="1"/>
</dbReference>
<dbReference type="PANTHER" id="PTHR31057:SF0">
    <property type="entry name" value="E3 UFM1-PROTEIN LIGASE 1"/>
    <property type="match status" value="1"/>
</dbReference>
<dbReference type="InterPro" id="IPR056761">
    <property type="entry name" value="Ufl1-like_C"/>
</dbReference>
<protein>
    <submittedName>
        <fullName evidence="3">E3 UFM1-protein ligase</fullName>
    </submittedName>
</protein>
<accession>A0A2S2NIB6</accession>
<reference evidence="3" key="1">
    <citation type="submission" date="2018-04" db="EMBL/GenBank/DDBJ databases">
        <title>Transcriptome of Schizaphis graminum biotype I.</title>
        <authorList>
            <person name="Scully E.D."/>
            <person name="Geib S.M."/>
            <person name="Palmer N.A."/>
            <person name="Koch K."/>
            <person name="Bradshaw J."/>
            <person name="Heng-Moss T."/>
            <person name="Sarath G."/>
        </authorList>
    </citation>
    <scope>NUCLEOTIDE SEQUENCE</scope>
</reference>
<dbReference type="InterPro" id="IPR016024">
    <property type="entry name" value="ARM-type_fold"/>
</dbReference>
<dbReference type="GO" id="GO:0032434">
    <property type="term" value="P:regulation of proteasomal ubiquitin-dependent protein catabolic process"/>
    <property type="evidence" value="ECO:0007669"/>
    <property type="project" value="TreeGrafter"/>
</dbReference>
<dbReference type="GO" id="GO:0005789">
    <property type="term" value="C:endoplasmic reticulum membrane"/>
    <property type="evidence" value="ECO:0007669"/>
    <property type="project" value="TreeGrafter"/>
</dbReference>
<feature type="domain" description="E3 UFM1-protein ligase 1-like" evidence="1">
    <location>
        <begin position="35"/>
        <end position="143"/>
    </location>
</feature>
<dbReference type="InterPro" id="IPR018611">
    <property type="entry name" value="Ufl1"/>
</dbReference>
<dbReference type="GO" id="GO:0061666">
    <property type="term" value="F:UFM1 ligase activity"/>
    <property type="evidence" value="ECO:0007669"/>
    <property type="project" value="InterPro"/>
</dbReference>
<sequence>MPYCFRILNKEALRRSQEIYDQVMANRMGDRRKVHQDFRDKLLLLLSDLHQYIKGIQKFDSAETQGQLTSFLLKSVGGEIVEIVKCYVTQNKEHNTESKSNQYDKQVEDAIEKLQKSLTSKLIDDFHEAVDELLSSVDIVQKKHDRKKEREHLQNNRQLLLKSLSEIEDDSAQVLLIATQILFQSITQTMIKVSGKYVSVLLGFLQKHLSDQDFSVLQNYHDLVVQLLKADDPEEKNNIKSKLEETTCNVKNLVINFKKS</sequence>
<feature type="domain" description="E3 UFM1-protein ligase-like C-terminal" evidence="2">
    <location>
        <begin position="149"/>
        <end position="253"/>
    </location>
</feature>
<proteinExistence type="predicted"/>
<dbReference type="SUPFAM" id="SSF48371">
    <property type="entry name" value="ARM repeat"/>
    <property type="match status" value="1"/>
</dbReference>
<evidence type="ECO:0000259" key="2">
    <source>
        <dbReference type="Pfam" id="PF25041"/>
    </source>
</evidence>
<dbReference type="InterPro" id="IPR056580">
    <property type="entry name" value="Ufl1_dom"/>
</dbReference>
<dbReference type="GO" id="GO:0016874">
    <property type="term" value="F:ligase activity"/>
    <property type="evidence" value="ECO:0007669"/>
    <property type="project" value="UniProtKB-KW"/>
</dbReference>
<keyword evidence="3" id="KW-0436">Ligase</keyword>
<dbReference type="Pfam" id="PF23659">
    <property type="entry name" value="UFL1"/>
    <property type="match status" value="1"/>
</dbReference>
<organism evidence="3">
    <name type="scientific">Schizaphis graminum</name>
    <name type="common">Green bug aphid</name>
    <dbReference type="NCBI Taxonomy" id="13262"/>
    <lineage>
        <taxon>Eukaryota</taxon>
        <taxon>Metazoa</taxon>
        <taxon>Ecdysozoa</taxon>
        <taxon>Arthropoda</taxon>
        <taxon>Hexapoda</taxon>
        <taxon>Insecta</taxon>
        <taxon>Pterygota</taxon>
        <taxon>Neoptera</taxon>
        <taxon>Paraneoptera</taxon>
        <taxon>Hemiptera</taxon>
        <taxon>Sternorrhyncha</taxon>
        <taxon>Aphidomorpha</taxon>
        <taxon>Aphidoidea</taxon>
        <taxon>Aphididae</taxon>
        <taxon>Aphidini</taxon>
        <taxon>Schizaphis</taxon>
    </lineage>
</organism>